<feature type="domain" description="Bacteriophage tail tape measure N-terminal" evidence="2">
    <location>
        <begin position="26"/>
        <end position="117"/>
    </location>
</feature>
<feature type="transmembrane region" description="Helical" evidence="1">
    <location>
        <begin position="86"/>
        <end position="112"/>
    </location>
</feature>
<dbReference type="Pfam" id="PF06791">
    <property type="entry name" value="TMP_2"/>
    <property type="match status" value="1"/>
</dbReference>
<accession>A0A376UE27</accession>
<gene>
    <name evidence="3" type="ORF">NCTC8622_06095</name>
</gene>
<dbReference type="AlphaFoldDB" id="A0A376UE27"/>
<reference evidence="3 4" key="1">
    <citation type="submission" date="2018-06" db="EMBL/GenBank/DDBJ databases">
        <authorList>
            <consortium name="Pathogen Informatics"/>
            <person name="Doyle S."/>
        </authorList>
    </citation>
    <scope>NUCLEOTIDE SEQUENCE [LARGE SCALE GENOMIC DNA]</scope>
    <source>
        <strain evidence="3 4">NCTC8622</strain>
    </source>
</reference>
<dbReference type="Proteomes" id="UP000254079">
    <property type="component" value="Unassembled WGS sequence"/>
</dbReference>
<organism evidence="3 4">
    <name type="scientific">Escherichia coli</name>
    <dbReference type="NCBI Taxonomy" id="562"/>
    <lineage>
        <taxon>Bacteria</taxon>
        <taxon>Pseudomonadati</taxon>
        <taxon>Pseudomonadota</taxon>
        <taxon>Gammaproteobacteria</taxon>
        <taxon>Enterobacterales</taxon>
        <taxon>Enterobacteriaceae</taxon>
        <taxon>Escherichia</taxon>
    </lineage>
</organism>
<keyword evidence="1" id="KW-0472">Membrane</keyword>
<evidence type="ECO:0000256" key="1">
    <source>
        <dbReference type="SAM" id="Phobius"/>
    </source>
</evidence>
<keyword evidence="1" id="KW-0812">Transmembrane</keyword>
<evidence type="ECO:0000259" key="2">
    <source>
        <dbReference type="Pfam" id="PF06791"/>
    </source>
</evidence>
<proteinExistence type="predicted"/>
<keyword evidence="1" id="KW-1133">Transmembrane helix</keyword>
<evidence type="ECO:0000313" key="4">
    <source>
        <dbReference type="Proteomes" id="UP000254079"/>
    </source>
</evidence>
<dbReference type="EMBL" id="UGCP01000002">
    <property type="protein sequence ID" value="STI86951.1"/>
    <property type="molecule type" value="Genomic_DNA"/>
</dbReference>
<sequence>MAVRVSQSFKKQAAAVEQGLSRQALAAQKAGISVGQYKAAMRTLPMQFTDVTTQLAGGQNPWLILLQQGGQIKDSFGGMIPMFRGLAGAVSLPAVGIGALAAATGVLAYAWYPGRRHAFRI</sequence>
<protein>
    <submittedName>
        <fullName evidence="3">Minor tail protein H</fullName>
    </submittedName>
</protein>
<dbReference type="InterPro" id="IPR009628">
    <property type="entry name" value="Phage_tape_measure_N"/>
</dbReference>
<evidence type="ECO:0000313" key="3">
    <source>
        <dbReference type="EMBL" id="STI86951.1"/>
    </source>
</evidence>
<name>A0A376UE27_ECOLX</name>